<comment type="caution">
    <text evidence="6">The sequence shown here is derived from an EMBL/GenBank/DDBJ whole genome shotgun (WGS) entry which is preliminary data.</text>
</comment>
<evidence type="ECO:0000256" key="5">
    <source>
        <dbReference type="PIRSR" id="PIRSR001227-2"/>
    </source>
</evidence>
<dbReference type="GO" id="GO:0008953">
    <property type="term" value="F:penicillin amidase activity"/>
    <property type="evidence" value="ECO:0007669"/>
    <property type="project" value="UniProtKB-EC"/>
</dbReference>
<evidence type="ECO:0000256" key="3">
    <source>
        <dbReference type="ARBA" id="ARBA00023145"/>
    </source>
</evidence>
<protein>
    <submittedName>
        <fullName evidence="6">Penicillin amidase</fullName>
        <ecNumber evidence="6">3.5.1.11</ecNumber>
    </submittedName>
</protein>
<keyword evidence="5" id="KW-0479">Metal-binding</keyword>
<keyword evidence="7" id="KW-1185">Reference proteome</keyword>
<evidence type="ECO:0000256" key="1">
    <source>
        <dbReference type="ARBA" id="ARBA00006586"/>
    </source>
</evidence>
<dbReference type="Gene3D" id="3.60.20.10">
    <property type="entry name" value="Glutamine Phosphoribosylpyrophosphate, subunit 1, domain 1"/>
    <property type="match status" value="1"/>
</dbReference>
<dbReference type="RefSeq" id="WP_184151707.1">
    <property type="nucleotide sequence ID" value="NZ_JACHFM010000003.1"/>
</dbReference>
<dbReference type="EMBL" id="JACHFM010000003">
    <property type="protein sequence ID" value="MBB5223238.1"/>
    <property type="molecule type" value="Genomic_DNA"/>
</dbReference>
<dbReference type="InterPro" id="IPR043146">
    <property type="entry name" value="Penicillin_amidase_N_B-knob"/>
</dbReference>
<dbReference type="EC" id="3.5.1.11" evidence="6"/>
<dbReference type="InterPro" id="IPR023343">
    <property type="entry name" value="Penicillin_amidase_dom1"/>
</dbReference>
<reference evidence="6 7" key="1">
    <citation type="submission" date="2020-08" db="EMBL/GenBank/DDBJ databases">
        <title>Genomic Encyclopedia of Type Strains, Phase IV (KMG-IV): sequencing the most valuable type-strain genomes for metagenomic binning, comparative biology and taxonomic classification.</title>
        <authorList>
            <person name="Goeker M."/>
        </authorList>
    </citation>
    <scope>NUCLEOTIDE SEQUENCE [LARGE SCALE GENOMIC DNA]</scope>
    <source>
        <strain evidence="6 7">DSM 101730</strain>
    </source>
</reference>
<proteinExistence type="inferred from homology"/>
<feature type="binding site" evidence="5">
    <location>
        <position position="195"/>
    </location>
    <ligand>
        <name>Ca(2+)</name>
        <dbReference type="ChEBI" id="CHEBI:29108"/>
    </ligand>
</feature>
<dbReference type="Gene3D" id="2.30.120.10">
    <property type="match status" value="1"/>
</dbReference>
<name>A0A840SRR8_9RHOB</name>
<feature type="active site" description="Nucleophile" evidence="4">
    <location>
        <position position="260"/>
    </location>
</feature>
<dbReference type="CDD" id="cd03747">
    <property type="entry name" value="Ntn_PGA_like"/>
    <property type="match status" value="1"/>
</dbReference>
<dbReference type="InterPro" id="IPR014395">
    <property type="entry name" value="Pen/GL7ACA/AHL_acylase"/>
</dbReference>
<dbReference type="GO" id="GO:0046872">
    <property type="term" value="F:metal ion binding"/>
    <property type="evidence" value="ECO:0007669"/>
    <property type="project" value="UniProtKB-KW"/>
</dbReference>
<dbReference type="Gene3D" id="1.10.1400.10">
    <property type="match status" value="1"/>
</dbReference>
<dbReference type="InterPro" id="IPR029055">
    <property type="entry name" value="Ntn_hydrolases_N"/>
</dbReference>
<sequence length="825" mass="89396">MAFLFRWLMRGFLALAALAAVGLFLAYYLASQSLPDYNARLSIAGPAQEIDIVRDRYAVPHILSKDDHDAFFGLGFVHAQDRLWQMTLLRRTAQGRLSELFGPETVPIDTLMRALDLSGYARDAVARQTPETRVALEAYADGVNAWLKVVQEKALGRGAPEFFLFSADISPWLPADSISIQKLIALQLTDKAAMEALRARLSLVLPNERLRDILPDSPTEPVMALPQFSELFPDAPGGTEFAAVKHPLDPVPAPGFGGASNAFAAMGSRTSGGAPLLATDPHLSLSAPSIWMLARMDLASGPVIGATIPGMPAILIGRNPDIGWGLTSSYLDDQDIYIEKLNPDDPDSYLTPTGWQRFEARTATIGVKDADPVVVTLRRSRHGPVIPGETFGAAAVTPPGHVATLAWTALTPEDRSIGAALGLMRAGSVAEARQAARDVVAPSQNITIADAKSVALQMSGAAPRRQAGSTSKGRLPSPGWLAVNDWQGMRSFDENPWVEDPPSGVVVNTNNRITDTAFPDHLSFDWGDSFRIVRAGRLLGDRQYHSRDSFVEVQTDDVSEAARRLLPLIARDLWYSGEPAASGSTERQRQVALERLANWNGAMREHDPEPLIYAAWVRSLQRRLVQDELGPLAALVPQADPVFLERVFRNTDGAGAWCDVKQTTAVETCPEMARRALDDALIELDERYGPPLESWRWGDAHPAVQAHQTLGKVPVLRSLVNIRQSSSGGDQTLLRGQSTATGPEPYANVHAAGFRAVYDFSDPDSSLYVISTGESGHPLSRHYDDLAAIWREAEYIPMSLDPALARAGALGVTVLTPAGAPQVAP</sequence>
<gene>
    <name evidence="6" type="ORF">HNP73_003185</name>
</gene>
<dbReference type="GO" id="GO:0017000">
    <property type="term" value="P:antibiotic biosynthetic process"/>
    <property type="evidence" value="ECO:0007669"/>
    <property type="project" value="InterPro"/>
</dbReference>
<evidence type="ECO:0000313" key="6">
    <source>
        <dbReference type="EMBL" id="MBB5223238.1"/>
    </source>
</evidence>
<dbReference type="PANTHER" id="PTHR34218:SF4">
    <property type="entry name" value="ACYL-HOMOSERINE LACTONE ACYLASE QUIP"/>
    <property type="match status" value="1"/>
</dbReference>
<dbReference type="PIRSF" id="PIRSF001227">
    <property type="entry name" value="Pen_acylase"/>
    <property type="match status" value="1"/>
</dbReference>
<comment type="cofactor">
    <cofactor evidence="5">
        <name>Ca(2+)</name>
        <dbReference type="ChEBI" id="CHEBI:29108"/>
    </cofactor>
    <text evidence="5">Binds 1 Ca(2+) ion per dimer.</text>
</comment>
<dbReference type="InterPro" id="IPR043147">
    <property type="entry name" value="Penicillin_amidase_A-knob"/>
</dbReference>
<dbReference type="Proteomes" id="UP000549457">
    <property type="component" value="Unassembled WGS sequence"/>
</dbReference>
<accession>A0A840SRR8</accession>
<keyword evidence="2 6" id="KW-0378">Hydrolase</keyword>
<feature type="binding site" evidence="5">
    <location>
        <position position="335"/>
    </location>
    <ligand>
        <name>Ca(2+)</name>
        <dbReference type="ChEBI" id="CHEBI:29108"/>
    </ligand>
</feature>
<dbReference type="AlphaFoldDB" id="A0A840SRR8"/>
<organism evidence="6 7">
    <name type="scientific">Amaricoccus macauensis</name>
    <dbReference type="NCBI Taxonomy" id="57001"/>
    <lineage>
        <taxon>Bacteria</taxon>
        <taxon>Pseudomonadati</taxon>
        <taxon>Pseudomonadota</taxon>
        <taxon>Alphaproteobacteria</taxon>
        <taxon>Rhodobacterales</taxon>
        <taxon>Paracoccaceae</taxon>
        <taxon>Amaricoccus</taxon>
    </lineage>
</organism>
<dbReference type="PANTHER" id="PTHR34218">
    <property type="entry name" value="PEPTIDASE S45 PENICILLIN AMIDASE"/>
    <property type="match status" value="1"/>
</dbReference>
<dbReference type="Gene3D" id="1.10.439.10">
    <property type="entry name" value="Penicillin Amidohydrolase, domain 1"/>
    <property type="match status" value="1"/>
</dbReference>
<dbReference type="InterPro" id="IPR002692">
    <property type="entry name" value="S45"/>
</dbReference>
<evidence type="ECO:0000256" key="4">
    <source>
        <dbReference type="PIRSR" id="PIRSR001227-1"/>
    </source>
</evidence>
<feature type="binding site" evidence="5">
    <location>
        <position position="332"/>
    </location>
    <ligand>
        <name>Ca(2+)</name>
        <dbReference type="ChEBI" id="CHEBI:29108"/>
    </ligand>
</feature>
<keyword evidence="5" id="KW-0106">Calcium</keyword>
<evidence type="ECO:0000256" key="2">
    <source>
        <dbReference type="ARBA" id="ARBA00022801"/>
    </source>
</evidence>
<dbReference type="SUPFAM" id="SSF56235">
    <property type="entry name" value="N-terminal nucleophile aminohydrolases (Ntn hydrolases)"/>
    <property type="match status" value="1"/>
</dbReference>
<dbReference type="Pfam" id="PF01804">
    <property type="entry name" value="Penicil_amidase"/>
    <property type="match status" value="1"/>
</dbReference>
<keyword evidence="3" id="KW-0865">Zymogen</keyword>
<comment type="similarity">
    <text evidence="1">Belongs to the peptidase S45 family.</text>
</comment>
<evidence type="ECO:0000313" key="7">
    <source>
        <dbReference type="Proteomes" id="UP000549457"/>
    </source>
</evidence>